<name>A0A0D7CFT0_9ACTN</name>
<keyword evidence="2" id="KW-1185">Reference proteome</keyword>
<reference evidence="1 2" key="1">
    <citation type="submission" date="2014-09" db="EMBL/GenBank/DDBJ databases">
        <title>Draft genome sequence of Streptomyces natalensis ATCC 27448, producer of the antifungal pimaricin.</title>
        <authorList>
            <person name="Mendes M.V."/>
            <person name="Beites T."/>
            <person name="Pires S."/>
            <person name="Santos C.L."/>
            <person name="Moradas-Ferreira P."/>
        </authorList>
    </citation>
    <scope>NUCLEOTIDE SEQUENCE [LARGE SCALE GENOMIC DNA]</scope>
    <source>
        <strain evidence="1 2">ATCC 27448</strain>
    </source>
</reference>
<organism evidence="1 2">
    <name type="scientific">Streptomyces natalensis ATCC 27448</name>
    <dbReference type="NCBI Taxonomy" id="1240678"/>
    <lineage>
        <taxon>Bacteria</taxon>
        <taxon>Bacillati</taxon>
        <taxon>Actinomycetota</taxon>
        <taxon>Actinomycetes</taxon>
        <taxon>Kitasatosporales</taxon>
        <taxon>Streptomycetaceae</taxon>
        <taxon>Streptomyces</taxon>
    </lineage>
</organism>
<evidence type="ECO:0000313" key="1">
    <source>
        <dbReference type="EMBL" id="KIZ15048.1"/>
    </source>
</evidence>
<dbReference type="AlphaFoldDB" id="A0A0D7CFT0"/>
<dbReference type="EMBL" id="JRKI01000035">
    <property type="protein sequence ID" value="KIZ15048.1"/>
    <property type="molecule type" value="Genomic_DNA"/>
</dbReference>
<sequence length="111" mass="12160">MSRADPLSRRLVAVEKQRDGRRLMHTHHLTDGRTVRLPTLDVLDVLHDGLALGGQHVTEPPPTLVRTLAQLDAEHDTSMMGRLTRAVAAEWCAAYDQGRPVALYGGQGADT</sequence>
<accession>A0A0D7CFT0</accession>
<comment type="caution">
    <text evidence="1">The sequence shown here is derived from an EMBL/GenBank/DDBJ whole genome shotgun (WGS) entry which is preliminary data.</text>
</comment>
<dbReference type="RefSeq" id="WP_030064158.1">
    <property type="nucleotide sequence ID" value="NZ_JRKI01000035.1"/>
</dbReference>
<gene>
    <name evidence="1" type="ORF">SNA_29440</name>
</gene>
<proteinExistence type="predicted"/>
<dbReference type="Proteomes" id="UP000032458">
    <property type="component" value="Unassembled WGS sequence"/>
</dbReference>
<dbReference type="PATRIC" id="fig|1240678.4.peg.6302"/>
<protein>
    <submittedName>
        <fullName evidence="1">Uncharacterized protein</fullName>
    </submittedName>
</protein>
<evidence type="ECO:0000313" key="2">
    <source>
        <dbReference type="Proteomes" id="UP000032458"/>
    </source>
</evidence>